<organism evidence="2 3">
    <name type="scientific">Trebonia kvetii</name>
    <dbReference type="NCBI Taxonomy" id="2480626"/>
    <lineage>
        <taxon>Bacteria</taxon>
        <taxon>Bacillati</taxon>
        <taxon>Actinomycetota</taxon>
        <taxon>Actinomycetes</taxon>
        <taxon>Streptosporangiales</taxon>
        <taxon>Treboniaceae</taxon>
        <taxon>Trebonia</taxon>
    </lineage>
</organism>
<dbReference type="InterPro" id="IPR014914">
    <property type="entry name" value="RES_dom"/>
</dbReference>
<accession>A0A6P2C135</accession>
<feature type="domain" description="RES" evidence="1">
    <location>
        <begin position="216"/>
        <end position="372"/>
    </location>
</feature>
<evidence type="ECO:0000259" key="1">
    <source>
        <dbReference type="SMART" id="SM00953"/>
    </source>
</evidence>
<protein>
    <submittedName>
        <fullName evidence="2">RES domain-containing protein</fullName>
    </submittedName>
</protein>
<evidence type="ECO:0000313" key="2">
    <source>
        <dbReference type="EMBL" id="TVZ05074.1"/>
    </source>
</evidence>
<dbReference type="RefSeq" id="WP_145852779.1">
    <property type="nucleotide sequence ID" value="NZ_RPFW01000002.1"/>
</dbReference>
<keyword evidence="3" id="KW-1185">Reference proteome</keyword>
<proteinExistence type="predicted"/>
<dbReference type="Proteomes" id="UP000460272">
    <property type="component" value="Unassembled WGS sequence"/>
</dbReference>
<name>A0A6P2C135_9ACTN</name>
<comment type="caution">
    <text evidence="2">The sequence shown here is derived from an EMBL/GenBank/DDBJ whole genome shotgun (WGS) entry which is preliminary data.</text>
</comment>
<dbReference type="EMBL" id="RPFW01000002">
    <property type="protein sequence ID" value="TVZ05074.1"/>
    <property type="molecule type" value="Genomic_DNA"/>
</dbReference>
<dbReference type="Pfam" id="PF18870">
    <property type="entry name" value="HEPN_RES_NTD1"/>
    <property type="match status" value="1"/>
</dbReference>
<sequence length="397" mass="43981">MSRTKDYYEELAARGFGDTGEQSVCLECITDEGLRSQVADQLTENACSFCDREAQAGEDPIAASFELLMLSVMEAIHFFYVRSNDSLYWDDDVTRRYTSQEVAEDVCSGAVSDSVLQEIFDCIEHNHWNKDPGAVNPGDAFRYAWDDFRQTVKHKTRFVFLSIPEESSRHPDEYGAAEILEKLVDIIQTQDILTEVPAGRVFYRGRMIDEPDGSYDASSLGSPPDDAASVNRMSPAGISMFYGADDIATVIAEIGAHTSKRFAVVGAFETVRPLHMVDLANLPPAPSYFDPDGRKHYYELLFMYGFAEDLSAPVTADGREHIEYVPTQVLTEYLRWLPDFSIDGILFTSSQNDGTACVVFCGPEGCANAGKETTNTVLRLQPDSIKAVRVVAGPAPM</sequence>
<dbReference type="Pfam" id="PF08808">
    <property type="entry name" value="RES"/>
    <property type="match status" value="1"/>
</dbReference>
<evidence type="ECO:0000313" key="3">
    <source>
        <dbReference type="Proteomes" id="UP000460272"/>
    </source>
</evidence>
<dbReference type="AlphaFoldDB" id="A0A6P2C135"/>
<dbReference type="InterPro" id="IPR041206">
    <property type="entry name" value="HEPN/RES_NTD1"/>
</dbReference>
<dbReference type="SMART" id="SM00953">
    <property type="entry name" value="RES"/>
    <property type="match status" value="1"/>
</dbReference>
<gene>
    <name evidence="2" type="ORF">EAS64_10675</name>
</gene>
<reference evidence="2 3" key="1">
    <citation type="submission" date="2018-11" db="EMBL/GenBank/DDBJ databases">
        <title>Trebonia kvetii gen.nov., sp.nov., a novel acidophilic actinobacterium, and proposal of the new actinobacterial family Treboniaceae fam. nov.</title>
        <authorList>
            <person name="Rapoport D."/>
            <person name="Sagova-Mareckova M."/>
            <person name="Sedlacek I."/>
            <person name="Provaznik J."/>
            <person name="Kralova S."/>
            <person name="Pavlinic D."/>
            <person name="Benes V."/>
            <person name="Kopecky J."/>
        </authorList>
    </citation>
    <scope>NUCLEOTIDE SEQUENCE [LARGE SCALE GENOMIC DNA]</scope>
    <source>
        <strain evidence="2 3">15Tr583</strain>
    </source>
</reference>
<dbReference type="OrthoDB" id="1425103at2"/>